<evidence type="ECO:0000256" key="2">
    <source>
        <dbReference type="ARBA" id="ARBA00001946"/>
    </source>
</evidence>
<dbReference type="SUPFAM" id="SSF56655">
    <property type="entry name" value="Carbohydrate phosphatase"/>
    <property type="match status" value="1"/>
</dbReference>
<dbReference type="RefSeq" id="WP_009762666.1">
    <property type="nucleotide sequence ID" value="NZ_CP141050.1"/>
</dbReference>
<sequence length="267" mass="28270">MISLLPEGASPHLVLMAEAARAGATELNTRYGKLDRSSVESKGPADFASDADLAAENAIALVLKRGAPDFGFEGEETGITKAAHGRLRWIVDPLDGSTNFIWSVPYFSVSIALAEGSRVLAGIVLDPLREEMFCAETGKGAWLNGNQLKVSDRQPRQALISVSLPVPGQLKGIDEDRYLAGVRAVMHHSAGIRRLGSAALDLAYVAAGRLDGYIEDGLSYYDFAAGKLLVQEAGGRISDFAGHDPVAGSVVAGNPALHAWLRNSFVA</sequence>
<dbReference type="Proteomes" id="UP000003947">
    <property type="component" value="Unassembled WGS sequence"/>
</dbReference>
<feature type="binding site" evidence="7">
    <location>
        <position position="75"/>
    </location>
    <ligand>
        <name>Mg(2+)</name>
        <dbReference type="ChEBI" id="CHEBI:18420"/>
        <label>1</label>
        <note>catalytic</note>
    </ligand>
</feature>
<dbReference type="GO" id="GO:0046872">
    <property type="term" value="F:metal ion binding"/>
    <property type="evidence" value="ECO:0007669"/>
    <property type="project" value="UniProtKB-KW"/>
</dbReference>
<dbReference type="AlphaFoldDB" id="I4YRM3"/>
<dbReference type="EC" id="3.1.3.25" evidence="8"/>
<evidence type="ECO:0000256" key="1">
    <source>
        <dbReference type="ARBA" id="ARBA00001033"/>
    </source>
</evidence>
<comment type="catalytic activity">
    <reaction evidence="1 8">
        <text>a myo-inositol phosphate + H2O = myo-inositol + phosphate</text>
        <dbReference type="Rhea" id="RHEA:24056"/>
        <dbReference type="ChEBI" id="CHEBI:15377"/>
        <dbReference type="ChEBI" id="CHEBI:17268"/>
        <dbReference type="ChEBI" id="CHEBI:43474"/>
        <dbReference type="ChEBI" id="CHEBI:84139"/>
        <dbReference type="EC" id="3.1.3.25"/>
    </reaction>
</comment>
<dbReference type="GO" id="GO:0008934">
    <property type="term" value="F:inositol monophosphate 1-phosphatase activity"/>
    <property type="evidence" value="ECO:0007669"/>
    <property type="project" value="InterPro"/>
</dbReference>
<protein>
    <recommendedName>
        <fullName evidence="8">Inositol-1-monophosphatase</fullName>
        <ecNumber evidence="8">3.1.3.25</ecNumber>
    </recommendedName>
</protein>
<dbReference type="InterPro" id="IPR020550">
    <property type="entry name" value="Inositol_monophosphatase_CS"/>
</dbReference>
<keyword evidence="6 7" id="KW-0460">Magnesium</keyword>
<organism evidence="9 10">
    <name type="scientific">Microvirga lotononidis</name>
    <dbReference type="NCBI Taxonomy" id="864069"/>
    <lineage>
        <taxon>Bacteria</taxon>
        <taxon>Pseudomonadati</taxon>
        <taxon>Pseudomonadota</taxon>
        <taxon>Alphaproteobacteria</taxon>
        <taxon>Hyphomicrobiales</taxon>
        <taxon>Methylobacteriaceae</taxon>
        <taxon>Microvirga</taxon>
    </lineage>
</organism>
<dbReference type="InterPro" id="IPR000760">
    <property type="entry name" value="Inositol_monophosphatase-like"/>
</dbReference>
<dbReference type="eggNOG" id="COG0483">
    <property type="taxonomic scope" value="Bacteria"/>
</dbReference>
<proteinExistence type="inferred from homology"/>
<dbReference type="PROSITE" id="PS00630">
    <property type="entry name" value="IMP_2"/>
    <property type="match status" value="1"/>
</dbReference>
<feature type="binding site" evidence="7">
    <location>
        <position position="95"/>
    </location>
    <ligand>
        <name>Mg(2+)</name>
        <dbReference type="ChEBI" id="CHEBI:18420"/>
        <label>1</label>
        <note>catalytic</note>
    </ligand>
</feature>
<feature type="binding site" evidence="7">
    <location>
        <position position="92"/>
    </location>
    <ligand>
        <name>Mg(2+)</name>
        <dbReference type="ChEBI" id="CHEBI:18420"/>
        <label>1</label>
        <note>catalytic</note>
    </ligand>
</feature>
<feature type="binding site" evidence="7">
    <location>
        <position position="94"/>
    </location>
    <ligand>
        <name>Mg(2+)</name>
        <dbReference type="ChEBI" id="CHEBI:18420"/>
        <label>1</label>
        <note>catalytic</note>
    </ligand>
</feature>
<evidence type="ECO:0000256" key="3">
    <source>
        <dbReference type="ARBA" id="ARBA00009759"/>
    </source>
</evidence>
<keyword evidence="10" id="KW-1185">Reference proteome</keyword>
<dbReference type="GO" id="GO:0046854">
    <property type="term" value="P:phosphatidylinositol phosphate biosynthetic process"/>
    <property type="evidence" value="ECO:0007669"/>
    <property type="project" value="InterPro"/>
</dbReference>
<dbReference type="HOGENOM" id="CLU_044118_0_0_5"/>
<accession>I4YRM3</accession>
<dbReference type="Gene3D" id="3.40.190.80">
    <property type="match status" value="1"/>
</dbReference>
<dbReference type="PATRIC" id="fig|864069.3.peg.3437"/>
<evidence type="ECO:0000313" key="10">
    <source>
        <dbReference type="Proteomes" id="UP000003947"/>
    </source>
</evidence>
<dbReference type="EMBL" id="JH660645">
    <property type="protein sequence ID" value="EIM26615.1"/>
    <property type="molecule type" value="Genomic_DNA"/>
</dbReference>
<comment type="similarity">
    <text evidence="3 8">Belongs to the inositol monophosphatase superfamily.</text>
</comment>
<evidence type="ECO:0000313" key="9">
    <source>
        <dbReference type="EMBL" id="EIM26615.1"/>
    </source>
</evidence>
<gene>
    <name evidence="9" type="ORF">MicloDRAFT_00031640</name>
</gene>
<dbReference type="GO" id="GO:0006020">
    <property type="term" value="P:inositol metabolic process"/>
    <property type="evidence" value="ECO:0007669"/>
    <property type="project" value="TreeGrafter"/>
</dbReference>
<evidence type="ECO:0000256" key="6">
    <source>
        <dbReference type="ARBA" id="ARBA00022842"/>
    </source>
</evidence>
<name>I4YRM3_9HYPH</name>
<dbReference type="Gene3D" id="3.30.540.10">
    <property type="entry name" value="Fructose-1,6-Bisphosphatase, subunit A, domain 1"/>
    <property type="match status" value="1"/>
</dbReference>
<keyword evidence="4 7" id="KW-0479">Metal-binding</keyword>
<dbReference type="InterPro" id="IPR033942">
    <property type="entry name" value="IMPase"/>
</dbReference>
<evidence type="ECO:0000256" key="8">
    <source>
        <dbReference type="RuleBase" id="RU364068"/>
    </source>
</evidence>
<comment type="cofactor">
    <cofactor evidence="2 7 8">
        <name>Mg(2+)</name>
        <dbReference type="ChEBI" id="CHEBI:18420"/>
    </cofactor>
</comment>
<evidence type="ECO:0000256" key="4">
    <source>
        <dbReference type="ARBA" id="ARBA00022723"/>
    </source>
</evidence>
<feature type="binding site" evidence="7">
    <location>
        <position position="222"/>
    </location>
    <ligand>
        <name>Mg(2+)</name>
        <dbReference type="ChEBI" id="CHEBI:18420"/>
        <label>1</label>
        <note>catalytic</note>
    </ligand>
</feature>
<dbReference type="OrthoDB" id="9785695at2"/>
<evidence type="ECO:0000256" key="5">
    <source>
        <dbReference type="ARBA" id="ARBA00022801"/>
    </source>
</evidence>
<dbReference type="PANTHER" id="PTHR20854">
    <property type="entry name" value="INOSITOL MONOPHOSPHATASE"/>
    <property type="match status" value="1"/>
</dbReference>
<dbReference type="STRING" id="864069.MicloDRAFT_00031640"/>
<reference evidence="9 10" key="1">
    <citation type="submission" date="2012-02" db="EMBL/GenBank/DDBJ databases">
        <title>Improved High-Quality Draft sequence of Microvirga sp. WSM3557.</title>
        <authorList>
            <consortium name="US DOE Joint Genome Institute"/>
            <person name="Lucas S."/>
            <person name="Han J."/>
            <person name="Lapidus A."/>
            <person name="Cheng J.-F."/>
            <person name="Goodwin L."/>
            <person name="Pitluck S."/>
            <person name="Peters L."/>
            <person name="Zhang X."/>
            <person name="Detter J.C."/>
            <person name="Han C."/>
            <person name="Tapia R."/>
            <person name="Land M."/>
            <person name="Hauser L."/>
            <person name="Kyrpides N."/>
            <person name="Ivanova N."/>
            <person name="Pagani I."/>
            <person name="Brau L."/>
            <person name="Yates R."/>
            <person name="O'Hara G."/>
            <person name="Rui T."/>
            <person name="Howieson J."/>
            <person name="Reeve W."/>
            <person name="Woyke T."/>
        </authorList>
    </citation>
    <scope>NUCLEOTIDE SEQUENCE [LARGE SCALE GENOMIC DNA]</scope>
    <source>
        <strain evidence="9 10">WSM3557</strain>
    </source>
</reference>
<dbReference type="Pfam" id="PF00459">
    <property type="entry name" value="Inositol_P"/>
    <property type="match status" value="1"/>
</dbReference>
<evidence type="ECO:0000256" key="7">
    <source>
        <dbReference type="PIRSR" id="PIRSR600760-2"/>
    </source>
</evidence>
<dbReference type="InterPro" id="IPR022337">
    <property type="entry name" value="Inositol_monophosphatase_SuhB"/>
</dbReference>
<dbReference type="CDD" id="cd01639">
    <property type="entry name" value="IMPase"/>
    <property type="match status" value="1"/>
</dbReference>
<dbReference type="GO" id="GO:0007165">
    <property type="term" value="P:signal transduction"/>
    <property type="evidence" value="ECO:0007669"/>
    <property type="project" value="TreeGrafter"/>
</dbReference>
<dbReference type="PRINTS" id="PR01959">
    <property type="entry name" value="SBIMPHPHTASE"/>
</dbReference>
<keyword evidence="5 8" id="KW-0378">Hydrolase</keyword>
<dbReference type="PANTHER" id="PTHR20854:SF4">
    <property type="entry name" value="INOSITOL-1-MONOPHOSPHATASE-RELATED"/>
    <property type="match status" value="1"/>
</dbReference>
<dbReference type="PRINTS" id="PR00377">
    <property type="entry name" value="IMPHPHTASES"/>
</dbReference>